<dbReference type="Gene3D" id="2.60.40.4070">
    <property type="match status" value="1"/>
</dbReference>
<sequence length="118" mass="13470">QLDQQWRTAVGLRLLEVAPYLVAAEDEGAVPERFALYEAYPNPFRRQATIRFAVPRQVRVRLEVYDVLGRRVGVLVDEELAPGLYAVRFEAQGLASGLYFYRLTAGSFVQQRKIILVK</sequence>
<dbReference type="InterPro" id="IPR026444">
    <property type="entry name" value="Secre_tail"/>
</dbReference>
<organism evidence="2 3">
    <name type="scientific">Rhodothermus profundi</name>
    <dbReference type="NCBI Taxonomy" id="633813"/>
    <lineage>
        <taxon>Bacteria</taxon>
        <taxon>Pseudomonadati</taxon>
        <taxon>Rhodothermota</taxon>
        <taxon>Rhodothermia</taxon>
        <taxon>Rhodothermales</taxon>
        <taxon>Rhodothermaceae</taxon>
        <taxon>Rhodothermus</taxon>
    </lineage>
</organism>
<dbReference type="EMBL" id="FRAU01000013">
    <property type="protein sequence ID" value="SHL09998.1"/>
    <property type="molecule type" value="Genomic_DNA"/>
</dbReference>
<dbReference type="RefSeq" id="WP_143149630.1">
    <property type="nucleotide sequence ID" value="NZ_FRAU01000013.1"/>
</dbReference>
<gene>
    <name evidence="2" type="ORF">SAMN04488087_2719</name>
</gene>
<accession>A0A1M6XVW1</accession>
<name>A0A1M6XVW1_9BACT</name>
<protein>
    <submittedName>
        <fullName evidence="2">Por secretion system C-terminal sorting domain-containing protein</fullName>
    </submittedName>
</protein>
<dbReference type="Proteomes" id="UP000185812">
    <property type="component" value="Unassembled WGS sequence"/>
</dbReference>
<evidence type="ECO:0000259" key="1">
    <source>
        <dbReference type="Pfam" id="PF18962"/>
    </source>
</evidence>
<proteinExistence type="predicted"/>
<reference evidence="3" key="1">
    <citation type="submission" date="2016-11" db="EMBL/GenBank/DDBJ databases">
        <authorList>
            <person name="Varghese N."/>
            <person name="Submissions S."/>
        </authorList>
    </citation>
    <scope>NUCLEOTIDE SEQUENCE [LARGE SCALE GENOMIC DNA]</scope>
    <source>
        <strain evidence="3">DSM 22212</strain>
    </source>
</reference>
<dbReference type="Pfam" id="PF18962">
    <property type="entry name" value="Por_Secre_tail"/>
    <property type="match status" value="1"/>
</dbReference>
<dbReference type="OrthoDB" id="9814616at2"/>
<feature type="non-terminal residue" evidence="2">
    <location>
        <position position="1"/>
    </location>
</feature>
<dbReference type="STRING" id="633813.SAMN04488087_2719"/>
<evidence type="ECO:0000313" key="3">
    <source>
        <dbReference type="Proteomes" id="UP000185812"/>
    </source>
</evidence>
<evidence type="ECO:0000313" key="2">
    <source>
        <dbReference type="EMBL" id="SHL09998.1"/>
    </source>
</evidence>
<dbReference type="AlphaFoldDB" id="A0A1M6XVW1"/>
<dbReference type="NCBIfam" id="TIGR04183">
    <property type="entry name" value="Por_Secre_tail"/>
    <property type="match status" value="1"/>
</dbReference>
<keyword evidence="3" id="KW-1185">Reference proteome</keyword>
<feature type="domain" description="Secretion system C-terminal sorting" evidence="1">
    <location>
        <begin position="40"/>
        <end position="115"/>
    </location>
</feature>